<organism evidence="1 2">
    <name type="scientific">Neocallimastix californiae</name>
    <dbReference type="NCBI Taxonomy" id="1754190"/>
    <lineage>
        <taxon>Eukaryota</taxon>
        <taxon>Fungi</taxon>
        <taxon>Fungi incertae sedis</taxon>
        <taxon>Chytridiomycota</taxon>
        <taxon>Chytridiomycota incertae sedis</taxon>
        <taxon>Neocallimastigomycetes</taxon>
        <taxon>Neocallimastigales</taxon>
        <taxon>Neocallimastigaceae</taxon>
        <taxon>Neocallimastix</taxon>
    </lineage>
</organism>
<accession>A0A1Y1ZMU7</accession>
<sequence length="162" mass="19226">MGQYHCEIYKLILELRYNEAINIKLKNKSFQDIFKSLYNFIKNRNNGVKSASYCRVQNLLYSSNLYVELNNKYSGFYRISYSDIEKLKDYSNDVKNYISVIGPFDVVAVAMYKCEKADFSSPKRIDEYSKNNYQYLLINCHYCSKGKLNNIPSFDDRYYKTL</sequence>
<dbReference type="EMBL" id="MCOG01000380">
    <property type="protein sequence ID" value="ORY11570.1"/>
    <property type="molecule type" value="Genomic_DNA"/>
</dbReference>
<protein>
    <submittedName>
        <fullName evidence="1">Uncharacterized protein</fullName>
    </submittedName>
</protein>
<dbReference type="AlphaFoldDB" id="A0A1Y1ZMU7"/>
<dbReference type="Proteomes" id="UP000193920">
    <property type="component" value="Unassembled WGS sequence"/>
</dbReference>
<keyword evidence="2" id="KW-1185">Reference proteome</keyword>
<gene>
    <name evidence="1" type="ORF">LY90DRAFT_518480</name>
</gene>
<comment type="caution">
    <text evidence="1">The sequence shown here is derived from an EMBL/GenBank/DDBJ whole genome shotgun (WGS) entry which is preliminary data.</text>
</comment>
<reference evidence="1 2" key="1">
    <citation type="submission" date="2016-08" db="EMBL/GenBank/DDBJ databases">
        <title>A Parts List for Fungal Cellulosomes Revealed by Comparative Genomics.</title>
        <authorList>
            <consortium name="DOE Joint Genome Institute"/>
            <person name="Haitjema C.H."/>
            <person name="Gilmore S.P."/>
            <person name="Henske J.K."/>
            <person name="Solomon K.V."/>
            <person name="De Groot R."/>
            <person name="Kuo A."/>
            <person name="Mondo S.J."/>
            <person name="Salamov A.A."/>
            <person name="Labutti K."/>
            <person name="Zhao Z."/>
            <person name="Chiniquy J."/>
            <person name="Barry K."/>
            <person name="Brewer H.M."/>
            <person name="Purvine S.O."/>
            <person name="Wright A.T."/>
            <person name="Boxma B."/>
            <person name="Van Alen T."/>
            <person name="Hackstein J.H."/>
            <person name="Baker S.E."/>
            <person name="Grigoriev I.V."/>
            <person name="O'Malley M.A."/>
        </authorList>
    </citation>
    <scope>NUCLEOTIDE SEQUENCE [LARGE SCALE GENOMIC DNA]</scope>
    <source>
        <strain evidence="1 2">G1</strain>
    </source>
</reference>
<name>A0A1Y1ZMU7_9FUNG</name>
<evidence type="ECO:0000313" key="2">
    <source>
        <dbReference type="Proteomes" id="UP000193920"/>
    </source>
</evidence>
<evidence type="ECO:0000313" key="1">
    <source>
        <dbReference type="EMBL" id="ORY11570.1"/>
    </source>
</evidence>
<proteinExistence type="predicted"/>